<dbReference type="InterPro" id="IPR000421">
    <property type="entry name" value="FA58C"/>
</dbReference>
<dbReference type="SUPFAM" id="SSF49785">
    <property type="entry name" value="Galactose-binding domain-like"/>
    <property type="match status" value="2"/>
</dbReference>
<evidence type="ECO:0000313" key="4">
    <source>
        <dbReference type="Proteomes" id="UP000823641"/>
    </source>
</evidence>
<dbReference type="PROSITE" id="PS50022">
    <property type="entry name" value="FA58C_3"/>
    <property type="match status" value="2"/>
</dbReference>
<evidence type="ECO:0000259" key="2">
    <source>
        <dbReference type="PROSITE" id="PS50022"/>
    </source>
</evidence>
<proteinExistence type="predicted"/>
<dbReference type="Proteomes" id="UP000823641">
    <property type="component" value="Unassembled WGS sequence"/>
</dbReference>
<dbReference type="InterPro" id="IPR013783">
    <property type="entry name" value="Ig-like_fold"/>
</dbReference>
<dbReference type="PANTHER" id="PTHR45713">
    <property type="entry name" value="FTP DOMAIN-CONTAINING PROTEIN"/>
    <property type="match status" value="1"/>
</dbReference>
<keyword evidence="1" id="KW-0732">Signal</keyword>
<dbReference type="Pfam" id="PF00754">
    <property type="entry name" value="F5_F8_type_C"/>
    <property type="match status" value="1"/>
</dbReference>
<comment type="caution">
    <text evidence="3">The sequence shown here is derived from an EMBL/GenBank/DDBJ whole genome shotgun (WGS) entry which is preliminary data.</text>
</comment>
<reference evidence="3" key="1">
    <citation type="submission" date="2020-10" db="EMBL/GenBank/DDBJ databases">
        <authorList>
            <person name="Gilroy R."/>
        </authorList>
    </citation>
    <scope>NUCLEOTIDE SEQUENCE</scope>
    <source>
        <strain evidence="3">G3-3990</strain>
    </source>
</reference>
<dbReference type="EMBL" id="JADIMG010000092">
    <property type="protein sequence ID" value="MBO8460627.1"/>
    <property type="molecule type" value="Genomic_DNA"/>
</dbReference>
<dbReference type="Pfam" id="PF22633">
    <property type="entry name" value="F5_F8_type_C_2"/>
    <property type="match status" value="1"/>
</dbReference>
<sequence length="791" mass="86432">MKRRLLLLAMSAGMLTSVSAQAPNLGTAKADGVQLYAQSDDKANLDAPVNAQLNYRVVDDGTYFWAHYTIVPTNETETTIENAAWAAQLRNWGPNGDNKTEMDLTVRTEDQKTAYSHREGKTDVNYYALTNNNGTTANSTVQLQAFLSLQNGIGWCVTELTNYTVGSINNETNDETAPTNLTVSHTLNTSSDTVTLSLSATDDSGDLFYYIYDTNNQVAHVSFTNSIKFALQNTRTYNISVIACDYDGNKTEPQTIVITTPRAPFNASKNLALGQNVTTGEGDGSILVDGNDGNGWQVALENSWFVLDLGTNYDLRELQIRWETAYADSFKIETSANGTEYSEPIVYSRKLNFTGNYEEVLPFVKANVRYIKLTNLRNAIDYNPNIREFRVYGINYTPENTDASVTEFKLFTNTTELIPNEVVNAYIVPVNAEGGLVEGQTYTVTGTTGITVTADEDNYGYYTISATQSGTVTATINNITSTFNFTCKAAPEVASISLAIADNILDLEASNAFPVGYEIPLTVTCLDQYGQPITDELVWDATNASVANNKITLTTKGEAKVSASFNEITSNELTFNVVTDAENVALNKTVSAIEGSSDSDNAVDGDFGSVWVMNEPEGTTDHTYNAWLSVDLGDMYDIELIEVIWEGASSKEFTFEIAGNDETYEVVGSVTENPNMATVYNRLAVTGKQGRYVKINSTVAGTQYGTKIRELRVYGKVVGGTSTNAAINVISSNAYASGNTLFFMEYGNAEVYSVDGRLVYASTVDTNETIKLSEGIYVVRLNGVMQKIIIR</sequence>
<accession>A0A9D9HUR8</accession>
<dbReference type="PANTHER" id="PTHR45713:SF6">
    <property type="entry name" value="F5_8 TYPE C DOMAIN-CONTAINING PROTEIN"/>
    <property type="match status" value="1"/>
</dbReference>
<dbReference type="Gene3D" id="2.60.120.260">
    <property type="entry name" value="Galactose-binding domain-like"/>
    <property type="match status" value="2"/>
</dbReference>
<feature type="domain" description="F5/8 type C" evidence="2">
    <location>
        <begin position="570"/>
        <end position="716"/>
    </location>
</feature>
<feature type="signal peptide" evidence="1">
    <location>
        <begin position="1"/>
        <end position="22"/>
    </location>
</feature>
<feature type="domain" description="F5/8 type C" evidence="2">
    <location>
        <begin position="244"/>
        <end position="394"/>
    </location>
</feature>
<dbReference type="AlphaFoldDB" id="A0A9D9HUR8"/>
<gene>
    <name evidence="3" type="ORF">IAA73_09875</name>
</gene>
<dbReference type="InterPro" id="IPR008979">
    <property type="entry name" value="Galactose-bd-like_sf"/>
</dbReference>
<feature type="chain" id="PRO_5038954468" evidence="1">
    <location>
        <begin position="23"/>
        <end position="791"/>
    </location>
</feature>
<organism evidence="3 4">
    <name type="scientific">Candidatus Gallipaludibacter merdavium</name>
    <dbReference type="NCBI Taxonomy" id="2840839"/>
    <lineage>
        <taxon>Bacteria</taxon>
        <taxon>Pseudomonadati</taxon>
        <taxon>Bacteroidota</taxon>
        <taxon>Bacteroidia</taxon>
        <taxon>Bacteroidales</taxon>
        <taxon>Candidatus Gallipaludibacter</taxon>
    </lineage>
</organism>
<name>A0A9D9HUR8_9BACT</name>
<evidence type="ECO:0000313" key="3">
    <source>
        <dbReference type="EMBL" id="MBO8460627.1"/>
    </source>
</evidence>
<protein>
    <submittedName>
        <fullName evidence="3">Discoidin domain-containing protein</fullName>
    </submittedName>
</protein>
<dbReference type="InterPro" id="IPR051941">
    <property type="entry name" value="BG_Antigen-Binding_Lectin"/>
</dbReference>
<reference evidence="3" key="2">
    <citation type="journal article" date="2021" name="PeerJ">
        <title>Extensive microbial diversity within the chicken gut microbiome revealed by metagenomics and culture.</title>
        <authorList>
            <person name="Gilroy R."/>
            <person name="Ravi A."/>
            <person name="Getino M."/>
            <person name="Pursley I."/>
            <person name="Horton D.L."/>
            <person name="Alikhan N.F."/>
            <person name="Baker D."/>
            <person name="Gharbi K."/>
            <person name="Hall N."/>
            <person name="Watson M."/>
            <person name="Adriaenssens E.M."/>
            <person name="Foster-Nyarko E."/>
            <person name="Jarju S."/>
            <person name="Secka A."/>
            <person name="Antonio M."/>
            <person name="Oren A."/>
            <person name="Chaudhuri R.R."/>
            <person name="La Ragione R."/>
            <person name="Hildebrand F."/>
            <person name="Pallen M.J."/>
        </authorList>
    </citation>
    <scope>NUCLEOTIDE SEQUENCE</scope>
    <source>
        <strain evidence="3">G3-3990</strain>
    </source>
</reference>
<evidence type="ECO:0000256" key="1">
    <source>
        <dbReference type="SAM" id="SignalP"/>
    </source>
</evidence>
<dbReference type="Gene3D" id="2.60.40.10">
    <property type="entry name" value="Immunoglobulins"/>
    <property type="match status" value="1"/>
</dbReference>